<dbReference type="Proteomes" id="UP000036681">
    <property type="component" value="Unplaced"/>
</dbReference>
<evidence type="ECO:0000313" key="1">
    <source>
        <dbReference type="Proteomes" id="UP000036681"/>
    </source>
</evidence>
<accession>A0A0M3IFH6</accession>
<protein>
    <submittedName>
        <fullName evidence="2">Uncharacterized protein</fullName>
    </submittedName>
</protein>
<proteinExistence type="predicted"/>
<reference evidence="2" key="1">
    <citation type="submission" date="2017-02" db="UniProtKB">
        <authorList>
            <consortium name="WormBaseParasite"/>
        </authorList>
    </citation>
    <scope>IDENTIFICATION</scope>
</reference>
<evidence type="ECO:0000313" key="2">
    <source>
        <dbReference type="WBParaSite" id="ALUE_0001696701-mRNA-1"/>
    </source>
</evidence>
<dbReference type="WBParaSite" id="ALUE_0001696701-mRNA-1">
    <property type="protein sequence ID" value="ALUE_0001696701-mRNA-1"/>
    <property type="gene ID" value="ALUE_0001696701"/>
</dbReference>
<dbReference type="AlphaFoldDB" id="A0A0M3IFH6"/>
<name>A0A0M3IFH6_ASCLU</name>
<keyword evidence="1" id="KW-1185">Reference proteome</keyword>
<sequence length="77" mass="8633">PGDRSIVTALTDSIRRLHIISFLSSIHQISSNKPSLIWVQSNIWYSSLRLSLSLAKAPMIILTIEAMFRAIYGATFN</sequence>
<organism evidence="1 2">
    <name type="scientific">Ascaris lumbricoides</name>
    <name type="common">Giant roundworm</name>
    <dbReference type="NCBI Taxonomy" id="6252"/>
    <lineage>
        <taxon>Eukaryota</taxon>
        <taxon>Metazoa</taxon>
        <taxon>Ecdysozoa</taxon>
        <taxon>Nematoda</taxon>
        <taxon>Chromadorea</taxon>
        <taxon>Rhabditida</taxon>
        <taxon>Spirurina</taxon>
        <taxon>Ascaridomorpha</taxon>
        <taxon>Ascaridoidea</taxon>
        <taxon>Ascarididae</taxon>
        <taxon>Ascaris</taxon>
    </lineage>
</organism>